<keyword evidence="1" id="KW-0732">Signal</keyword>
<dbReference type="InterPro" id="IPR011519">
    <property type="entry name" value="UnbV_ASPIC"/>
</dbReference>
<dbReference type="InterPro" id="IPR013517">
    <property type="entry name" value="FG-GAP"/>
</dbReference>
<name>A0A1H4UAD4_9FLAO</name>
<accession>A0A1H4UAD4</accession>
<dbReference type="SUPFAM" id="SSF69318">
    <property type="entry name" value="Integrin alpha N-terminal domain"/>
    <property type="match status" value="3"/>
</dbReference>
<dbReference type="AlphaFoldDB" id="A0A1H4UAD4"/>
<evidence type="ECO:0000259" key="2">
    <source>
        <dbReference type="Pfam" id="PF07593"/>
    </source>
</evidence>
<protein>
    <submittedName>
        <fullName evidence="3">Repeat domain-containing protein</fullName>
    </submittedName>
</protein>
<dbReference type="InterPro" id="IPR027039">
    <property type="entry name" value="Crtac1"/>
</dbReference>
<dbReference type="Gene3D" id="2.130.10.130">
    <property type="entry name" value="Integrin alpha, N-terminal"/>
    <property type="match status" value="4"/>
</dbReference>
<dbReference type="RefSeq" id="WP_074674438.1">
    <property type="nucleotide sequence ID" value="NZ_FNTB01000001.1"/>
</dbReference>
<reference evidence="3 4" key="1">
    <citation type="submission" date="2016-10" db="EMBL/GenBank/DDBJ databases">
        <authorList>
            <person name="de Groot N.N."/>
        </authorList>
    </citation>
    <scope>NUCLEOTIDE SEQUENCE [LARGE SCALE GENOMIC DNA]</scope>
    <source>
        <strain evidence="3 4">MAR_2009_71</strain>
    </source>
</reference>
<dbReference type="Proteomes" id="UP000183038">
    <property type="component" value="Unassembled WGS sequence"/>
</dbReference>
<dbReference type="OrthoDB" id="9816120at2"/>
<dbReference type="PANTHER" id="PTHR16026">
    <property type="entry name" value="CARTILAGE ACIDIC PROTEIN 1"/>
    <property type="match status" value="1"/>
</dbReference>
<dbReference type="Pfam" id="PF13517">
    <property type="entry name" value="FG-GAP_3"/>
    <property type="match status" value="5"/>
</dbReference>
<evidence type="ECO:0000313" key="4">
    <source>
        <dbReference type="Proteomes" id="UP000183038"/>
    </source>
</evidence>
<organism evidence="3 4">
    <name type="scientific">Maribacter dokdonensis</name>
    <dbReference type="NCBI Taxonomy" id="320912"/>
    <lineage>
        <taxon>Bacteria</taxon>
        <taxon>Pseudomonadati</taxon>
        <taxon>Bacteroidota</taxon>
        <taxon>Flavobacteriia</taxon>
        <taxon>Flavobacteriales</taxon>
        <taxon>Flavobacteriaceae</taxon>
        <taxon>Maribacter</taxon>
    </lineage>
</organism>
<gene>
    <name evidence="3" type="ORF">SAMN05192540_3730</name>
</gene>
<dbReference type="EMBL" id="FNTB01000001">
    <property type="protein sequence ID" value="SEC65736.1"/>
    <property type="molecule type" value="Genomic_DNA"/>
</dbReference>
<evidence type="ECO:0000313" key="3">
    <source>
        <dbReference type="EMBL" id="SEC65736.1"/>
    </source>
</evidence>
<feature type="domain" description="ASPIC/UnbV" evidence="2">
    <location>
        <begin position="537"/>
        <end position="601"/>
    </location>
</feature>
<dbReference type="Pfam" id="PF07593">
    <property type="entry name" value="UnbV_ASPIC"/>
    <property type="match status" value="1"/>
</dbReference>
<sequence length="1111" mass="124329">MFLHRFLAPKTVIIVLSISFLFHSCDDKEVAQKMKNTKETPLFKLVQPEDSGIKFKNTIAENYDNFFAIFNYVYNGAGVAVADINNDGLSDIYFTANEAPDKIYLNKGNFTFEDITEKANLTKQDGWHNGVVMADVNADGHTDIYICRGGWQDTPQERSNLLYINQGDNTFKESAVEYGLADEGFSVMASFFDMDNDNDLDLYLTNRPEHFFLNYQQVLAGKASEDDLYRDKLYINNNGKFEEIGQQKGINGNFGYGLGLVTSDVDKDGQVDLFVANDYLERDYLYMNQGEGNFSEQLKSRFNHIPFYAMGVDIADLDNDGWEDIVQLEMMPEDYERSKTTMADMNTQLFNSMKNNGFHYQYMHNMLQKNRGDGFFSDVSQYSGIAKTDWSWACLASDFDNDGLRDIFITNGFKRDIWDKDATIKFRQYMQSAQAAQRSNEENAQHIISLFKQNKISNYLYKNQGDLKFTNMSKAWGLDQQSFSNGAATADLDNDGDLDLIVNNVDDPAFLYENLSNTTENKFLKIKLKGPATNKDGLGTKITLKTNDSIQFHEFKTVRGYLSSVEPIVHFGLGKISKIDSVSIVWPDGKEHLIQNVASSSNLIIDYKEAKQPVDKSITKQTLFKDVTNTSFSSVYEHRENEFDDFRIQVLLPHKLSTEGPGIAVGDINNDGLEDFYVGGASGSPGALYQQTASGSFVKKDHPILLNDGKYEDVDAVFFDADNDQDLDLYVVSGGNEFSQNSPLLKDRLYLNNGKGLFTEKREMMISGESGGCVLPFDIDSDGDLDLFVGGRLVPGQYPKAPKSLILLNKNGNFKDVTKELAPELEHIGMVTDATYADIDGDNTKELIIVGEWMPITIFKANNGKLQNETTSYGLGKTNGWYNCITVADLDQDGINELLVGNLGLNYKFTASDKKPFKVFASDFDQNGTNDIFLAKDYKGRQVPIRGLQCSSEQLPGLDRKFQTFTQFSKSNLRQIIGEGIDNALQLNAYEFASVIIRFNDGNAKLTPLPYPAQFSSINGFVTGDFNADGVMDIALAGNKFESEIETTRADASVGLILLGTKEGHFTPQNRLTSGFFAPKNVKALKSINLNNGKTGLLVGNNDDEIRLFKN</sequence>
<dbReference type="InterPro" id="IPR028994">
    <property type="entry name" value="Integrin_alpha_N"/>
</dbReference>
<proteinExistence type="predicted"/>
<dbReference type="PANTHER" id="PTHR16026:SF0">
    <property type="entry name" value="CARTILAGE ACIDIC PROTEIN 1"/>
    <property type="match status" value="1"/>
</dbReference>
<evidence type="ECO:0000256" key="1">
    <source>
        <dbReference type="ARBA" id="ARBA00022729"/>
    </source>
</evidence>